<sequence>MHILYAPNDAGASEWITALTAAVPEATVSVWDPEGPSVGADVAVVWGPPKNLFTREPGLKVVFTRGAGVDSVLALPDQSASVRIIRLEDAGMGVQMAEYVVHELVHASRAFGKLAVAQAEREWLNLPATERRDWPVGVLGLGQLGTRVAQVVASLGYPVAGWSRSPREVDGVECFSGQASLNAFLARTRVLVNVLPLTPETENILCRDTLSRLWPDAYLINVARGHHLVDQDLLDLLDAGYLAGASLDAFRVEPLPIDHPFWTHPKIRITPHNAAMTLRDESIVQIADKLAALARGETVGGTVDRQRGY</sequence>
<dbReference type="SUPFAM" id="SSF51735">
    <property type="entry name" value="NAD(P)-binding Rossmann-fold domains"/>
    <property type="match status" value="1"/>
</dbReference>
<dbReference type="GO" id="GO:0016491">
    <property type="term" value="F:oxidoreductase activity"/>
    <property type="evidence" value="ECO:0007669"/>
    <property type="project" value="UniProtKB-KW"/>
</dbReference>
<organism evidence="4 5">
    <name type="scientific">Pigmentiphaga aceris</name>
    <dbReference type="NCBI Taxonomy" id="1940612"/>
    <lineage>
        <taxon>Bacteria</taxon>
        <taxon>Pseudomonadati</taxon>
        <taxon>Pseudomonadota</taxon>
        <taxon>Betaproteobacteria</taxon>
        <taxon>Burkholderiales</taxon>
        <taxon>Alcaligenaceae</taxon>
        <taxon>Pigmentiphaga</taxon>
    </lineage>
</organism>
<keyword evidence="2" id="KW-0520">NAD</keyword>
<keyword evidence="1" id="KW-0560">Oxidoreductase</keyword>
<proteinExistence type="predicted"/>
<protein>
    <submittedName>
        <fullName evidence="4">Glyoxylate/hydroxypyruvate reductase A</fullName>
    </submittedName>
</protein>
<feature type="domain" description="PH" evidence="3">
    <location>
        <begin position="1"/>
        <end position="24"/>
    </location>
</feature>
<dbReference type="AlphaFoldDB" id="A0A5C0ASM1"/>
<name>A0A5C0ASM1_9BURK</name>
<dbReference type="RefSeq" id="WP_148812086.1">
    <property type="nucleotide sequence ID" value="NZ_CP043046.1"/>
</dbReference>
<dbReference type="OrthoDB" id="9787219at2"/>
<dbReference type="Pfam" id="PF02826">
    <property type="entry name" value="2-Hacid_dh_C"/>
    <property type="match status" value="1"/>
</dbReference>
<dbReference type="PANTHER" id="PTHR43333">
    <property type="entry name" value="2-HACID_DH_C DOMAIN-CONTAINING PROTEIN"/>
    <property type="match status" value="1"/>
</dbReference>
<evidence type="ECO:0000256" key="1">
    <source>
        <dbReference type="ARBA" id="ARBA00023002"/>
    </source>
</evidence>
<dbReference type="PANTHER" id="PTHR43333:SF1">
    <property type="entry name" value="D-ISOMER SPECIFIC 2-HYDROXYACID DEHYDROGENASE NAD-BINDING DOMAIN-CONTAINING PROTEIN"/>
    <property type="match status" value="1"/>
</dbReference>
<keyword evidence="4" id="KW-0670">Pyruvate</keyword>
<dbReference type="KEGG" id="pacr:FXN63_01250"/>
<reference evidence="4 5" key="1">
    <citation type="submission" date="2019-08" db="EMBL/GenBank/DDBJ databases">
        <title>Amphibian skin-associated Pigmentiphaga: genome sequence and occurrence across geography and hosts.</title>
        <authorList>
            <person name="Bletz M.C."/>
            <person name="Bunk B."/>
            <person name="Sproeer C."/>
            <person name="Biwer P."/>
            <person name="Reiter S."/>
            <person name="Rabemananjara F.C.E."/>
            <person name="Schulz S."/>
            <person name="Overmann J."/>
            <person name="Vences M."/>
        </authorList>
    </citation>
    <scope>NUCLEOTIDE SEQUENCE [LARGE SCALE GENOMIC DNA]</scope>
    <source>
        <strain evidence="4 5">Mada1488</strain>
    </source>
</reference>
<dbReference type="Gene3D" id="3.40.50.720">
    <property type="entry name" value="NAD(P)-binding Rossmann-like Domain"/>
    <property type="match status" value="2"/>
</dbReference>
<dbReference type="Proteomes" id="UP000325161">
    <property type="component" value="Chromosome"/>
</dbReference>
<dbReference type="GO" id="GO:0051287">
    <property type="term" value="F:NAD binding"/>
    <property type="evidence" value="ECO:0007669"/>
    <property type="project" value="InterPro"/>
</dbReference>
<accession>A0A5C0ASM1</accession>
<dbReference type="EMBL" id="CP043046">
    <property type="protein sequence ID" value="QEI04614.1"/>
    <property type="molecule type" value="Genomic_DNA"/>
</dbReference>
<keyword evidence="5" id="KW-1185">Reference proteome</keyword>
<evidence type="ECO:0000256" key="2">
    <source>
        <dbReference type="ARBA" id="ARBA00023027"/>
    </source>
</evidence>
<evidence type="ECO:0000259" key="3">
    <source>
        <dbReference type="PROSITE" id="PS50003"/>
    </source>
</evidence>
<dbReference type="PROSITE" id="PS50003">
    <property type="entry name" value="PH_DOMAIN"/>
    <property type="match status" value="1"/>
</dbReference>
<dbReference type="InterPro" id="IPR006140">
    <property type="entry name" value="D-isomer_DH_NAD-bd"/>
</dbReference>
<dbReference type="InterPro" id="IPR001849">
    <property type="entry name" value="PH_domain"/>
</dbReference>
<dbReference type="InterPro" id="IPR036291">
    <property type="entry name" value="NAD(P)-bd_dom_sf"/>
</dbReference>
<gene>
    <name evidence="4" type="ORF">FXN63_01250</name>
</gene>
<evidence type="ECO:0000313" key="4">
    <source>
        <dbReference type="EMBL" id="QEI04614.1"/>
    </source>
</evidence>
<dbReference type="CDD" id="cd12164">
    <property type="entry name" value="GDH_like_2"/>
    <property type="match status" value="1"/>
</dbReference>
<evidence type="ECO:0000313" key="5">
    <source>
        <dbReference type="Proteomes" id="UP000325161"/>
    </source>
</evidence>